<evidence type="ECO:0000313" key="2">
    <source>
        <dbReference type="EMBL" id="MDP8568269.1"/>
    </source>
</evidence>
<dbReference type="EMBL" id="JAVCAP010000021">
    <property type="protein sequence ID" value="MDP8568269.1"/>
    <property type="molecule type" value="Genomic_DNA"/>
</dbReference>
<evidence type="ECO:0008006" key="4">
    <source>
        <dbReference type="Google" id="ProtNLM"/>
    </source>
</evidence>
<feature type="transmembrane region" description="Helical" evidence="1">
    <location>
        <begin position="52"/>
        <end position="71"/>
    </location>
</feature>
<protein>
    <recommendedName>
        <fullName evidence="4">LemA family protein</fullName>
    </recommendedName>
</protein>
<accession>A0ABT9JUY8</accession>
<proteinExistence type="predicted"/>
<keyword evidence="1" id="KW-1133">Transmembrane helix</keyword>
<gene>
    <name evidence="2" type="ORF">Q9291_10455</name>
</gene>
<evidence type="ECO:0000313" key="3">
    <source>
        <dbReference type="Proteomes" id="UP001225906"/>
    </source>
</evidence>
<keyword evidence="3" id="KW-1185">Reference proteome</keyword>
<evidence type="ECO:0000256" key="1">
    <source>
        <dbReference type="SAM" id="Phobius"/>
    </source>
</evidence>
<name>A0ABT9JUY8_9PROT</name>
<sequence>MTNVYKKRKVLVVTLLLTILLFPIGVYVYNFGFVILDDHQRWAEMGSAMSGIYGPILTILTLLVLIFQLNLQEKLNRHTYDQAYVQEARADINFYLDQLSKAFASKFEDDKFVGQVLTDTFAYSTKQELLTSPLIEIAKALDKHHSSLLTSWAAYYSVLAGIGVHQRYPYENAHIAARNKAVALFSYAGCAALDNFLFAVSEERLKIPYAFASKLNE</sequence>
<feature type="transmembrane region" description="Helical" evidence="1">
    <location>
        <begin position="12"/>
        <end position="32"/>
    </location>
</feature>
<comment type="caution">
    <text evidence="2">The sequence shown here is derived from an EMBL/GenBank/DDBJ whole genome shotgun (WGS) entry which is preliminary data.</text>
</comment>
<keyword evidence="1" id="KW-0472">Membrane</keyword>
<reference evidence="3" key="1">
    <citation type="journal article" date="2019" name="Int. J. Syst. Evol. Microbiol.">
        <title>The Global Catalogue of Microorganisms (GCM) 10K type strain sequencing project: providing services to taxonomists for standard genome sequencing and annotation.</title>
        <authorList>
            <consortium name="The Broad Institute Genomics Platform"/>
            <consortium name="The Broad Institute Genome Sequencing Center for Infectious Disease"/>
            <person name="Wu L."/>
            <person name="Ma J."/>
        </authorList>
    </citation>
    <scope>NUCLEOTIDE SEQUENCE [LARGE SCALE GENOMIC DNA]</scope>
    <source>
        <strain evidence="3">VKM B-3159</strain>
    </source>
</reference>
<organism evidence="2 3">
    <name type="scientific">Methylophilus aquaticus</name>
    <dbReference type="NCBI Taxonomy" id="1971610"/>
    <lineage>
        <taxon>Bacteria</taxon>
        <taxon>Pseudomonadati</taxon>
        <taxon>Pseudomonadota</taxon>
        <taxon>Betaproteobacteria</taxon>
        <taxon>Nitrosomonadales</taxon>
        <taxon>Methylophilaceae</taxon>
        <taxon>Methylophilus</taxon>
    </lineage>
</organism>
<dbReference type="Proteomes" id="UP001225906">
    <property type="component" value="Unassembled WGS sequence"/>
</dbReference>
<dbReference type="RefSeq" id="WP_306389990.1">
    <property type="nucleotide sequence ID" value="NZ_JAVCAP010000021.1"/>
</dbReference>
<keyword evidence="1" id="KW-0812">Transmembrane</keyword>